<feature type="compositionally biased region" description="Low complexity" evidence="1">
    <location>
        <begin position="342"/>
        <end position="356"/>
    </location>
</feature>
<dbReference type="EMBL" id="JBJQND010000013">
    <property type="protein sequence ID" value="KAL3856409.1"/>
    <property type="molecule type" value="Genomic_DNA"/>
</dbReference>
<feature type="compositionally biased region" description="Low complexity" evidence="1">
    <location>
        <begin position="607"/>
        <end position="624"/>
    </location>
</feature>
<dbReference type="SUPFAM" id="SSF47986">
    <property type="entry name" value="DEATH domain"/>
    <property type="match status" value="1"/>
</dbReference>
<feature type="compositionally biased region" description="Polar residues" evidence="1">
    <location>
        <begin position="723"/>
        <end position="736"/>
    </location>
</feature>
<proteinExistence type="predicted"/>
<feature type="region of interest" description="Disordered" evidence="1">
    <location>
        <begin position="722"/>
        <end position="757"/>
    </location>
</feature>
<accession>A0ABD3V426</accession>
<feature type="region of interest" description="Disordered" evidence="1">
    <location>
        <begin position="607"/>
        <end position="642"/>
    </location>
</feature>
<evidence type="ECO:0000313" key="4">
    <source>
        <dbReference type="Proteomes" id="UP001634394"/>
    </source>
</evidence>
<feature type="domain" description="CARD" evidence="2">
    <location>
        <begin position="111"/>
        <end position="197"/>
    </location>
</feature>
<dbReference type="PROSITE" id="PS50209">
    <property type="entry name" value="CARD"/>
    <property type="match status" value="1"/>
</dbReference>
<feature type="region of interest" description="Disordered" evidence="1">
    <location>
        <begin position="340"/>
        <end position="366"/>
    </location>
</feature>
<feature type="region of interest" description="Disordered" evidence="1">
    <location>
        <begin position="405"/>
        <end position="425"/>
    </location>
</feature>
<feature type="compositionally biased region" description="Low complexity" evidence="1">
    <location>
        <begin position="745"/>
        <end position="756"/>
    </location>
</feature>
<dbReference type="AlphaFoldDB" id="A0ABD3V426"/>
<keyword evidence="4" id="KW-1185">Reference proteome</keyword>
<dbReference type="InterPro" id="IPR011029">
    <property type="entry name" value="DEATH-like_dom_sf"/>
</dbReference>
<reference evidence="3 4" key="1">
    <citation type="submission" date="2024-11" db="EMBL/GenBank/DDBJ databases">
        <title>Chromosome-level genome assembly of the freshwater bivalve Anodonta woodiana.</title>
        <authorList>
            <person name="Chen X."/>
        </authorList>
    </citation>
    <scope>NUCLEOTIDE SEQUENCE [LARGE SCALE GENOMIC DNA]</scope>
    <source>
        <strain evidence="3">MN2024</strain>
        <tissue evidence="3">Gills</tissue>
    </source>
</reference>
<evidence type="ECO:0000259" key="2">
    <source>
        <dbReference type="PROSITE" id="PS50209"/>
    </source>
</evidence>
<dbReference type="Proteomes" id="UP001634394">
    <property type="component" value="Unassembled WGS sequence"/>
</dbReference>
<evidence type="ECO:0000256" key="1">
    <source>
        <dbReference type="SAM" id="MobiDB-lite"/>
    </source>
</evidence>
<feature type="compositionally biased region" description="Polar residues" evidence="1">
    <location>
        <begin position="405"/>
        <end position="420"/>
    </location>
</feature>
<gene>
    <name evidence="3" type="ORF">ACJMK2_011174</name>
</gene>
<dbReference type="InterPro" id="IPR001315">
    <property type="entry name" value="CARD"/>
</dbReference>
<dbReference type="Pfam" id="PF00619">
    <property type="entry name" value="CARD"/>
    <property type="match status" value="1"/>
</dbReference>
<dbReference type="Gene3D" id="1.10.533.10">
    <property type="entry name" value="Death Domain, Fas"/>
    <property type="match status" value="1"/>
</dbReference>
<evidence type="ECO:0000313" key="3">
    <source>
        <dbReference type="EMBL" id="KAL3856409.1"/>
    </source>
</evidence>
<sequence>MDSVAEPLMSPKIINQDIISRLDILTNCVQALQLDVVTIKNVVCCSAPLPRHDKQNSVEDWNGAEDSTVPKIPFHHASQVDSITQLRISQTEPEGEKVNQQDLNKQYCISKAIQKNITNLIDVLPYQTSKLQDFLLQSESCLTENENDLIKKQPTRRDQIRQLIRFIKRRSFKAISKFLHYSRDYSPEVIDLIWKTYDQLMKEGVKEKRCIYCRMTNAVDIKDVADYAYEKEVLSDELHQQMTDCMYGVGAQTQLWHQLSVLSLKDGNNKILMESILTYLCSTPKYKQYGEELKVLVKRNFRFECRCKDYKRSQMHNFNRLESFTSSILSSSVCPTSTISDLTPRQSLRSQSSTSSGNERRKLGSPSVKNFFFRPNIKRRVSKRQVSTNIKENTSPKYIHITQDKVSNGESTALPSGTNSEETDPKMCIDFLDSKYTSQLSRISSRTESIESHEKKNDTEETTLKFVHIAGNNEGTGRGINRGGETRNTWPLQPRSFFCNTEGNRFEDLLFDVCKEDDENKALVRSHSDYDDCVFSNNLPQLSIFAKPEYLVNQMPGSTHEAILPSDRHETLPTFLQDVFEENQRTFGTEDKVCVKRTYSIPASLTLSSQTVSETESTSSSSSSPLQDNEGKRILKNRNISEEKDDIENENFSCETEDKEMNILNSNITLCETRGYGYSGEGESETKFNRNLYTEMSSDFHTEKSLCNTVSDMEKTNCCPSGEFSSSETQNTTGRRTYTVHPKYTSASKSDASSTSNVRHYTAFQKTSKSLSDTSGDATKERRLHFRSLGRKVKDSVL</sequence>
<organism evidence="3 4">
    <name type="scientific">Sinanodonta woodiana</name>
    <name type="common">Chinese pond mussel</name>
    <name type="synonym">Anodonta woodiana</name>
    <dbReference type="NCBI Taxonomy" id="1069815"/>
    <lineage>
        <taxon>Eukaryota</taxon>
        <taxon>Metazoa</taxon>
        <taxon>Spiralia</taxon>
        <taxon>Lophotrochozoa</taxon>
        <taxon>Mollusca</taxon>
        <taxon>Bivalvia</taxon>
        <taxon>Autobranchia</taxon>
        <taxon>Heteroconchia</taxon>
        <taxon>Palaeoheterodonta</taxon>
        <taxon>Unionida</taxon>
        <taxon>Unionoidea</taxon>
        <taxon>Unionidae</taxon>
        <taxon>Unioninae</taxon>
        <taxon>Sinanodonta</taxon>
    </lineage>
</organism>
<protein>
    <recommendedName>
        <fullName evidence="2">CARD domain-containing protein</fullName>
    </recommendedName>
</protein>
<comment type="caution">
    <text evidence="3">The sequence shown here is derived from an EMBL/GenBank/DDBJ whole genome shotgun (WGS) entry which is preliminary data.</text>
</comment>
<name>A0ABD3V426_SINWO</name>
<dbReference type="CDD" id="cd01671">
    <property type="entry name" value="CARD"/>
    <property type="match status" value="1"/>
</dbReference>